<dbReference type="InterPro" id="IPR002018">
    <property type="entry name" value="CarbesteraseB"/>
</dbReference>
<reference evidence="5 6" key="1">
    <citation type="journal article" date="2024" name="Commun. Biol.">
        <title>Comparative genomic analysis of thermophilic fungi reveals convergent evolutionary adaptations and gene losses.</title>
        <authorList>
            <person name="Steindorff A.S."/>
            <person name="Aguilar-Pontes M.V."/>
            <person name="Robinson A.J."/>
            <person name="Andreopoulos B."/>
            <person name="LaButti K."/>
            <person name="Kuo A."/>
            <person name="Mondo S."/>
            <person name="Riley R."/>
            <person name="Otillar R."/>
            <person name="Haridas S."/>
            <person name="Lipzen A."/>
            <person name="Grimwood J."/>
            <person name="Schmutz J."/>
            <person name="Clum A."/>
            <person name="Reid I.D."/>
            <person name="Moisan M.C."/>
            <person name="Butler G."/>
            <person name="Nguyen T.T.M."/>
            <person name="Dewar K."/>
            <person name="Conant G."/>
            <person name="Drula E."/>
            <person name="Henrissat B."/>
            <person name="Hansel C."/>
            <person name="Singer S."/>
            <person name="Hutchinson M.I."/>
            <person name="de Vries R.P."/>
            <person name="Natvig D.O."/>
            <person name="Powell A.J."/>
            <person name="Tsang A."/>
            <person name="Grigoriev I.V."/>
        </authorList>
    </citation>
    <scope>NUCLEOTIDE SEQUENCE [LARGE SCALE GENOMIC DNA]</scope>
    <source>
        <strain evidence="5 6">CBS 494.80</strain>
    </source>
</reference>
<dbReference type="PROSITE" id="PS00122">
    <property type="entry name" value="CARBOXYLESTERASE_B_1"/>
    <property type="match status" value="1"/>
</dbReference>
<dbReference type="SUPFAM" id="SSF53474">
    <property type="entry name" value="alpha/beta-Hydrolases"/>
    <property type="match status" value="1"/>
</dbReference>
<dbReference type="EC" id="3.1.1.-" evidence="3"/>
<feature type="signal peptide" evidence="3">
    <location>
        <begin position="1"/>
        <end position="25"/>
    </location>
</feature>
<comment type="similarity">
    <text evidence="1 3">Belongs to the type-B carboxylesterase/lipase family.</text>
</comment>
<dbReference type="Gene3D" id="3.40.50.1820">
    <property type="entry name" value="alpha/beta hydrolase"/>
    <property type="match status" value="1"/>
</dbReference>
<dbReference type="Pfam" id="PF00135">
    <property type="entry name" value="COesterase"/>
    <property type="match status" value="1"/>
</dbReference>
<sequence length="594" mass="62879">MKVSSKSLIGSISAAALCTLSDAQALPVVDLGYAVHQASLNKSSGSGYFNFTNIRFGQSPTGSLRFSPPVAPTGRNTTVNNGGSSSIMCPQAGPAWISEATEFIADLLTGQNISEYTNPPMMPEPSATNLTSLLTPGPGVSEDCLFLDVIVPEKVFNITKTNATSGYHEAQCEPGQPCKVPSGAPVLVWIYGGGYTGGSKTGSGNPSSLIATSLENDGEGVVYVAMNYRLGMFGWLSGSENITSNVGLLDQRLALDWVQQNIHLFGGDPSRVTVIGESAGGGSIMHHITSYGGLGSVPFQRAIPQSPAFQIFVPSQSEEIFANVLKNASAITNMTISSAAELRALPFQALYAVNAIMTASSMYGSFTFGPVVDSSPNSYVPDVPIRLLANGSHHNVSVMAGHNSDEGLLFTPPFVQTQEEFRTAISMLFPTANESVVSTVTTELYPPNYNGSLGYKTSIERTSALISNFLVTCNVKTLATALSGYAYVFWVPPGLHGQDIAYTFFNGDTSTINQGALVNATVATTLQRYITQFAMTGKPTAEGVLDMVPYGDAYTVSAISSKGLFQPALGMWLPDPGAVKQCDFWEAAPYYTLD</sequence>
<feature type="chain" id="PRO_5044999054" description="Carboxylic ester hydrolase" evidence="3">
    <location>
        <begin position="26"/>
        <end position="594"/>
    </location>
</feature>
<organism evidence="5 6">
    <name type="scientific">Oculimacula yallundae</name>
    <dbReference type="NCBI Taxonomy" id="86028"/>
    <lineage>
        <taxon>Eukaryota</taxon>
        <taxon>Fungi</taxon>
        <taxon>Dikarya</taxon>
        <taxon>Ascomycota</taxon>
        <taxon>Pezizomycotina</taxon>
        <taxon>Leotiomycetes</taxon>
        <taxon>Helotiales</taxon>
        <taxon>Ploettnerulaceae</taxon>
        <taxon>Oculimacula</taxon>
    </lineage>
</organism>
<feature type="domain" description="Carboxylesterase type B" evidence="4">
    <location>
        <begin position="45"/>
        <end position="541"/>
    </location>
</feature>
<gene>
    <name evidence="5" type="ORF">VTL71DRAFT_8004</name>
</gene>
<evidence type="ECO:0000313" key="6">
    <source>
        <dbReference type="Proteomes" id="UP001595075"/>
    </source>
</evidence>
<keyword evidence="2 3" id="KW-0378">Hydrolase</keyword>
<dbReference type="Proteomes" id="UP001595075">
    <property type="component" value="Unassembled WGS sequence"/>
</dbReference>
<evidence type="ECO:0000256" key="2">
    <source>
        <dbReference type="ARBA" id="ARBA00022801"/>
    </source>
</evidence>
<dbReference type="InterPro" id="IPR019826">
    <property type="entry name" value="Carboxylesterase_B_AS"/>
</dbReference>
<evidence type="ECO:0000256" key="3">
    <source>
        <dbReference type="RuleBase" id="RU361235"/>
    </source>
</evidence>
<comment type="caution">
    <text evidence="5">The sequence shown here is derived from an EMBL/GenBank/DDBJ whole genome shotgun (WGS) entry which is preliminary data.</text>
</comment>
<dbReference type="InterPro" id="IPR019819">
    <property type="entry name" value="Carboxylesterase_B_CS"/>
</dbReference>
<proteinExistence type="inferred from homology"/>
<name>A0ABR4CXL8_9HELO</name>
<evidence type="ECO:0000313" key="5">
    <source>
        <dbReference type="EMBL" id="KAL2074226.1"/>
    </source>
</evidence>
<dbReference type="PANTHER" id="PTHR11559">
    <property type="entry name" value="CARBOXYLESTERASE"/>
    <property type="match status" value="1"/>
</dbReference>
<dbReference type="InterPro" id="IPR050309">
    <property type="entry name" value="Type-B_Carboxylest/Lipase"/>
</dbReference>
<dbReference type="PROSITE" id="PS00941">
    <property type="entry name" value="CARBOXYLESTERASE_B_2"/>
    <property type="match status" value="1"/>
</dbReference>
<evidence type="ECO:0000259" key="4">
    <source>
        <dbReference type="Pfam" id="PF00135"/>
    </source>
</evidence>
<dbReference type="InterPro" id="IPR029058">
    <property type="entry name" value="AB_hydrolase_fold"/>
</dbReference>
<protein>
    <recommendedName>
        <fullName evidence="3">Carboxylic ester hydrolase</fullName>
        <ecNumber evidence="3">3.1.1.-</ecNumber>
    </recommendedName>
</protein>
<keyword evidence="6" id="KW-1185">Reference proteome</keyword>
<dbReference type="EMBL" id="JAZHXI010000002">
    <property type="protein sequence ID" value="KAL2074226.1"/>
    <property type="molecule type" value="Genomic_DNA"/>
</dbReference>
<keyword evidence="3" id="KW-0732">Signal</keyword>
<accession>A0ABR4CXL8</accession>
<evidence type="ECO:0000256" key="1">
    <source>
        <dbReference type="ARBA" id="ARBA00005964"/>
    </source>
</evidence>